<comment type="similarity">
    <text evidence="2 8">Belongs to the purine-cytosine permease (2.A.39) family.</text>
</comment>
<keyword evidence="12" id="KW-1185">Reference proteome</keyword>
<dbReference type="OrthoDB" id="2116389at2759"/>
<dbReference type="Proteomes" id="UP000620124">
    <property type="component" value="Unassembled WGS sequence"/>
</dbReference>
<sequence>MEPHDIEKAAAGSDEVIRTSSPSANSATAHNINAPNTTTSSPLSTLKKWNAAIESLSGFEARGISRVPPDERQPPSLWDDVSVALLWFSANISVNNLAVGLFGPLVFSLGFLDSAMCAVFGGLLGALSTAYMSIWGPQSGNRTMVVLRYFMGYWPAKIPTVLNIVLMVGYCTIDAIISGQMLSAINGGGMSIVVGIIVVQIVSWIVAVFGMKIFQYYERFSWIPQILVLFILIGSAGPSFDTSIQSTGSPSLIAANRLSFFSLCLYVPNSWGAAASDFYVYYPEKTSKLKIFTMTLVGLWLSFTLVYLLGIGFATGIASNNAWSDAYNTSIGALIVSGYGPLNGFGKFCAVIVALGVISNLIPGIYSAALGCQVLGRYGKAVPRWIWSCVLILVVLVIALAGRQHLLAIIQNFVALMGYWIEFMVFIVLIEHLWFRRRRGVDCDWSRWEDKSYLPIGLAALMAFLMGWVGAILGMFQVWYTGPLASISGPADVGMWVGIGFTVVVYVPLRWAELKYFGR</sequence>
<feature type="region of interest" description="Disordered" evidence="9">
    <location>
        <begin position="1"/>
        <end position="41"/>
    </location>
</feature>
<dbReference type="PANTHER" id="PTHR31806:SF8">
    <property type="entry name" value="TRANSPORTER, PUTATIVE (AFU_ORTHOLOGUE AFUA_2G03000)-RELATED"/>
    <property type="match status" value="1"/>
</dbReference>
<evidence type="ECO:0000313" key="12">
    <source>
        <dbReference type="Proteomes" id="UP000620124"/>
    </source>
</evidence>
<dbReference type="GO" id="GO:0000329">
    <property type="term" value="C:fungal-type vacuole membrane"/>
    <property type="evidence" value="ECO:0007669"/>
    <property type="project" value="TreeGrafter"/>
</dbReference>
<feature type="transmembrane region" description="Helical" evidence="10">
    <location>
        <begin position="456"/>
        <end position="481"/>
    </location>
</feature>
<feature type="transmembrane region" description="Helical" evidence="10">
    <location>
        <begin position="260"/>
        <end position="282"/>
    </location>
</feature>
<accession>A0A8H6Y1P7</accession>
<comment type="subcellular location">
    <subcellularLocation>
        <location evidence="1">Membrane</location>
        <topology evidence="1">Multi-pass membrane protein</topology>
    </subcellularLocation>
</comment>
<evidence type="ECO:0000256" key="2">
    <source>
        <dbReference type="ARBA" id="ARBA00008974"/>
    </source>
</evidence>
<feature type="transmembrane region" description="Helical" evidence="10">
    <location>
        <begin position="493"/>
        <end position="512"/>
    </location>
</feature>
<feature type="transmembrane region" description="Helical" evidence="10">
    <location>
        <begin position="294"/>
        <end position="318"/>
    </location>
</feature>
<dbReference type="InterPro" id="IPR026030">
    <property type="entry name" value="Pur-cyt_permease_Fcy2/21/22"/>
</dbReference>
<dbReference type="InterPro" id="IPR001248">
    <property type="entry name" value="Pur-cyt_permease"/>
</dbReference>
<comment type="caution">
    <text evidence="11">The sequence shown here is derived from an EMBL/GenBank/DDBJ whole genome shotgun (WGS) entry which is preliminary data.</text>
</comment>
<feature type="transmembrane region" description="Helical" evidence="10">
    <location>
        <begin position="381"/>
        <end position="401"/>
    </location>
</feature>
<evidence type="ECO:0000256" key="9">
    <source>
        <dbReference type="SAM" id="MobiDB-lite"/>
    </source>
</evidence>
<evidence type="ECO:0000256" key="10">
    <source>
        <dbReference type="SAM" id="Phobius"/>
    </source>
</evidence>
<reference evidence="11" key="1">
    <citation type="submission" date="2020-05" db="EMBL/GenBank/DDBJ databases">
        <title>Mycena genomes resolve the evolution of fungal bioluminescence.</title>
        <authorList>
            <person name="Tsai I.J."/>
        </authorList>
    </citation>
    <scope>NUCLEOTIDE SEQUENCE</scope>
    <source>
        <strain evidence="11">CCC161011</strain>
    </source>
</reference>
<evidence type="ECO:0000256" key="4">
    <source>
        <dbReference type="ARBA" id="ARBA00022553"/>
    </source>
</evidence>
<feature type="transmembrane region" description="Helical" evidence="10">
    <location>
        <begin position="118"/>
        <end position="137"/>
    </location>
</feature>
<gene>
    <name evidence="11" type="ORF">MVEN_01342400</name>
</gene>
<evidence type="ECO:0000256" key="7">
    <source>
        <dbReference type="ARBA" id="ARBA00023136"/>
    </source>
</evidence>
<name>A0A8H6Y1P7_9AGAR</name>
<keyword evidence="4" id="KW-0597">Phosphoprotein</keyword>
<feature type="transmembrane region" description="Helical" evidence="10">
    <location>
        <begin position="158"/>
        <end position="177"/>
    </location>
</feature>
<evidence type="ECO:0000313" key="11">
    <source>
        <dbReference type="EMBL" id="KAF7350376.1"/>
    </source>
</evidence>
<dbReference type="GO" id="GO:0022857">
    <property type="term" value="F:transmembrane transporter activity"/>
    <property type="evidence" value="ECO:0007669"/>
    <property type="project" value="InterPro"/>
</dbReference>
<dbReference type="PIRSF" id="PIRSF002744">
    <property type="entry name" value="Pur-cyt_permease"/>
    <property type="match status" value="1"/>
</dbReference>
<evidence type="ECO:0000256" key="5">
    <source>
        <dbReference type="ARBA" id="ARBA00022692"/>
    </source>
</evidence>
<evidence type="ECO:0000256" key="6">
    <source>
        <dbReference type="ARBA" id="ARBA00022989"/>
    </source>
</evidence>
<protein>
    <submittedName>
        <fullName evidence="11">Vitamin B6 transporter TPN1</fullName>
    </submittedName>
</protein>
<feature type="transmembrane region" description="Helical" evidence="10">
    <location>
        <begin position="189"/>
        <end position="210"/>
    </location>
</feature>
<evidence type="ECO:0000256" key="3">
    <source>
        <dbReference type="ARBA" id="ARBA00022448"/>
    </source>
</evidence>
<dbReference type="GO" id="GO:0015851">
    <property type="term" value="P:nucleobase transport"/>
    <property type="evidence" value="ECO:0007669"/>
    <property type="project" value="UniProtKB-ARBA"/>
</dbReference>
<feature type="transmembrane region" description="Helical" evidence="10">
    <location>
        <begin position="94"/>
        <end position="112"/>
    </location>
</feature>
<keyword evidence="7 8" id="KW-0472">Membrane</keyword>
<keyword evidence="3 8" id="KW-0813">Transport</keyword>
<keyword evidence="5 10" id="KW-0812">Transmembrane</keyword>
<proteinExistence type="inferred from homology"/>
<feature type="transmembrane region" description="Helical" evidence="10">
    <location>
        <begin position="413"/>
        <end position="435"/>
    </location>
</feature>
<feature type="compositionally biased region" description="Polar residues" evidence="9">
    <location>
        <begin position="18"/>
        <end position="36"/>
    </location>
</feature>
<dbReference type="GO" id="GO:0005886">
    <property type="term" value="C:plasma membrane"/>
    <property type="evidence" value="ECO:0007669"/>
    <property type="project" value="TreeGrafter"/>
</dbReference>
<dbReference type="FunFam" id="1.10.4160.10:FF:000002">
    <property type="entry name" value="Purine-cytosine permease fcyB"/>
    <property type="match status" value="1"/>
</dbReference>
<dbReference type="EMBL" id="JACAZI010000010">
    <property type="protein sequence ID" value="KAF7350376.1"/>
    <property type="molecule type" value="Genomic_DNA"/>
</dbReference>
<dbReference type="Pfam" id="PF02133">
    <property type="entry name" value="Transp_cyt_pur"/>
    <property type="match status" value="1"/>
</dbReference>
<feature type="transmembrane region" description="Helical" evidence="10">
    <location>
        <begin position="345"/>
        <end position="369"/>
    </location>
</feature>
<dbReference type="AlphaFoldDB" id="A0A8H6Y1P7"/>
<evidence type="ECO:0000256" key="1">
    <source>
        <dbReference type="ARBA" id="ARBA00004141"/>
    </source>
</evidence>
<dbReference type="Gene3D" id="1.10.4160.10">
    <property type="entry name" value="Hydantoin permease"/>
    <property type="match status" value="1"/>
</dbReference>
<organism evidence="11 12">
    <name type="scientific">Mycena venus</name>
    <dbReference type="NCBI Taxonomy" id="2733690"/>
    <lineage>
        <taxon>Eukaryota</taxon>
        <taxon>Fungi</taxon>
        <taxon>Dikarya</taxon>
        <taxon>Basidiomycota</taxon>
        <taxon>Agaricomycotina</taxon>
        <taxon>Agaricomycetes</taxon>
        <taxon>Agaricomycetidae</taxon>
        <taxon>Agaricales</taxon>
        <taxon>Marasmiineae</taxon>
        <taxon>Mycenaceae</taxon>
        <taxon>Mycena</taxon>
    </lineage>
</organism>
<dbReference type="PANTHER" id="PTHR31806">
    <property type="entry name" value="PURINE-CYTOSINE PERMEASE FCY2-RELATED"/>
    <property type="match status" value="1"/>
</dbReference>
<feature type="transmembrane region" description="Helical" evidence="10">
    <location>
        <begin position="222"/>
        <end position="240"/>
    </location>
</feature>
<evidence type="ECO:0000256" key="8">
    <source>
        <dbReference type="PIRNR" id="PIRNR002744"/>
    </source>
</evidence>
<keyword evidence="6 10" id="KW-1133">Transmembrane helix</keyword>